<dbReference type="Proteomes" id="UP001231915">
    <property type="component" value="Unassembled WGS sequence"/>
</dbReference>
<evidence type="ECO:0000313" key="2">
    <source>
        <dbReference type="EMBL" id="MDK2596571.1"/>
    </source>
</evidence>
<feature type="chain" id="PRO_5046351603" evidence="1">
    <location>
        <begin position="20"/>
        <end position="132"/>
    </location>
</feature>
<accession>A0ABT7ENE3</accession>
<evidence type="ECO:0000313" key="3">
    <source>
        <dbReference type="Proteomes" id="UP001231915"/>
    </source>
</evidence>
<dbReference type="RefSeq" id="WP_211008749.1">
    <property type="nucleotide sequence ID" value="NZ_JASJUT010000007.1"/>
</dbReference>
<name>A0ABT7ENE3_9GAMM</name>
<proteinExistence type="predicted"/>
<feature type="signal peptide" evidence="1">
    <location>
        <begin position="1"/>
        <end position="19"/>
    </location>
</feature>
<gene>
    <name evidence="2" type="ORF">QNM18_16100</name>
</gene>
<keyword evidence="3" id="KW-1185">Reference proteome</keyword>
<organism evidence="2 3">
    <name type="scientific">Pseudoalteromonas obscura</name>
    <dbReference type="NCBI Taxonomy" id="3048491"/>
    <lineage>
        <taxon>Bacteria</taxon>
        <taxon>Pseudomonadati</taxon>
        <taxon>Pseudomonadota</taxon>
        <taxon>Gammaproteobacteria</taxon>
        <taxon>Alteromonadales</taxon>
        <taxon>Pseudoalteromonadaceae</taxon>
        <taxon>Pseudoalteromonas</taxon>
    </lineage>
</organism>
<protein>
    <submittedName>
        <fullName evidence="2">Uncharacterized protein</fullName>
    </submittedName>
</protein>
<keyword evidence="1" id="KW-0732">Signal</keyword>
<comment type="caution">
    <text evidence="2">The sequence shown here is derived from an EMBL/GenBank/DDBJ whole genome shotgun (WGS) entry which is preliminary data.</text>
</comment>
<evidence type="ECO:0000256" key="1">
    <source>
        <dbReference type="SAM" id="SignalP"/>
    </source>
</evidence>
<dbReference type="EMBL" id="JASJUT010000007">
    <property type="protein sequence ID" value="MDK2596571.1"/>
    <property type="molecule type" value="Genomic_DNA"/>
</dbReference>
<sequence length="132" mass="14389">MIKKSLIGLSILASTTVIADDSLDICLITGEPSSDVSFEKIHKIKYGKGTYGSVSDILPHLARKANAVNANAVVNYVGSQRFGFFPWRFVRPVVRGEAAKLYLRDGQTCASIGGATVREVIQTNLEPHLIQR</sequence>
<reference evidence="2 3" key="1">
    <citation type="submission" date="2023-05" db="EMBL/GenBank/DDBJ databases">
        <title>Pseudoalteromonas ardens sp. nov., Pseudoalteromonas obscura sp. nov., and Pseudoalteromonas umbrosa sp. nov., isolated from the coral Montipora capitata.</title>
        <authorList>
            <person name="Thomas E.M."/>
            <person name="Smith E.M."/>
            <person name="Papke E."/>
            <person name="Shlafstein M.D."/>
            <person name="Oline D.K."/>
            <person name="Videau P."/>
            <person name="Saw J.H."/>
            <person name="Strangman W.K."/>
            <person name="Ushijima B."/>
        </authorList>
    </citation>
    <scope>NUCLEOTIDE SEQUENCE [LARGE SCALE GENOMIC DNA]</scope>
    <source>
        <strain evidence="2 3">P94</strain>
    </source>
</reference>